<evidence type="ECO:0000313" key="1">
    <source>
        <dbReference type="EMBL" id="QJA49326.1"/>
    </source>
</evidence>
<sequence length="90" mass="10795">MERDKQREYAIKKIYGKDLEIYTKPNNPNVNEATIVEMTFLTPKKNEYKLTEYLFKGLCAYMVLSCKNRERLFHDPIKAEYEMMCLISEE</sequence>
<accession>A0A6H1ZN32</accession>
<protein>
    <submittedName>
        <fullName evidence="1">Uncharacterized protein</fullName>
    </submittedName>
</protein>
<dbReference type="EMBL" id="MT144131">
    <property type="protein sequence ID" value="QJA49326.1"/>
    <property type="molecule type" value="Genomic_DNA"/>
</dbReference>
<organism evidence="1">
    <name type="scientific">viral metagenome</name>
    <dbReference type="NCBI Taxonomy" id="1070528"/>
    <lineage>
        <taxon>unclassified sequences</taxon>
        <taxon>metagenomes</taxon>
        <taxon>organismal metagenomes</taxon>
    </lineage>
</organism>
<dbReference type="AlphaFoldDB" id="A0A6H1ZN32"/>
<gene>
    <name evidence="1" type="ORF">TM448A01300_0003</name>
</gene>
<name>A0A6H1ZN32_9ZZZZ</name>
<reference evidence="1" key="1">
    <citation type="submission" date="2020-03" db="EMBL/GenBank/DDBJ databases">
        <title>The deep terrestrial virosphere.</title>
        <authorList>
            <person name="Holmfeldt K."/>
            <person name="Nilsson E."/>
            <person name="Simone D."/>
            <person name="Lopez-Fernandez M."/>
            <person name="Wu X."/>
            <person name="de Brujin I."/>
            <person name="Lundin D."/>
            <person name="Andersson A."/>
            <person name="Bertilsson S."/>
            <person name="Dopson M."/>
        </authorList>
    </citation>
    <scope>NUCLEOTIDE SEQUENCE</scope>
    <source>
        <strain evidence="1">TM448A01300</strain>
    </source>
</reference>
<proteinExistence type="predicted"/>